<protein>
    <recommendedName>
        <fullName evidence="2">Putative zinc-finger domain-containing protein</fullName>
    </recommendedName>
</protein>
<organism evidence="3 4">
    <name type="scientific">Armatimonas rosea</name>
    <dbReference type="NCBI Taxonomy" id="685828"/>
    <lineage>
        <taxon>Bacteria</taxon>
        <taxon>Bacillati</taxon>
        <taxon>Armatimonadota</taxon>
        <taxon>Armatimonadia</taxon>
        <taxon>Armatimonadales</taxon>
        <taxon>Armatimonadaceae</taxon>
        <taxon>Armatimonas</taxon>
    </lineage>
</organism>
<dbReference type="Pfam" id="PF13490">
    <property type="entry name" value="zf-HC2"/>
    <property type="match status" value="1"/>
</dbReference>
<gene>
    <name evidence="3" type="ORF">HNQ39_003886</name>
</gene>
<evidence type="ECO:0000256" key="1">
    <source>
        <dbReference type="SAM" id="MobiDB-lite"/>
    </source>
</evidence>
<evidence type="ECO:0000313" key="3">
    <source>
        <dbReference type="EMBL" id="MBB6052076.1"/>
    </source>
</evidence>
<comment type="caution">
    <text evidence="3">The sequence shown here is derived from an EMBL/GenBank/DDBJ whole genome shotgun (WGS) entry which is preliminary data.</text>
</comment>
<feature type="domain" description="Putative zinc-finger" evidence="2">
    <location>
        <begin position="8"/>
        <end position="38"/>
    </location>
</feature>
<proteinExistence type="predicted"/>
<feature type="region of interest" description="Disordered" evidence="1">
    <location>
        <begin position="244"/>
        <end position="275"/>
    </location>
</feature>
<dbReference type="AlphaFoldDB" id="A0A7W9SSK4"/>
<evidence type="ECO:0000313" key="4">
    <source>
        <dbReference type="Proteomes" id="UP000520814"/>
    </source>
</evidence>
<dbReference type="RefSeq" id="WP_184200325.1">
    <property type="nucleotide sequence ID" value="NZ_JACHGW010000003.1"/>
</dbReference>
<dbReference type="EMBL" id="JACHGW010000003">
    <property type="protein sequence ID" value="MBB6052076.1"/>
    <property type="molecule type" value="Genomic_DNA"/>
</dbReference>
<dbReference type="Gene3D" id="1.10.10.1320">
    <property type="entry name" value="Anti-sigma factor, zinc-finger domain"/>
    <property type="match status" value="1"/>
</dbReference>
<name>A0A7W9SSK4_ARMRO</name>
<reference evidence="3 4" key="1">
    <citation type="submission" date="2020-08" db="EMBL/GenBank/DDBJ databases">
        <title>Genomic Encyclopedia of Type Strains, Phase IV (KMG-IV): sequencing the most valuable type-strain genomes for metagenomic binning, comparative biology and taxonomic classification.</title>
        <authorList>
            <person name="Goeker M."/>
        </authorList>
    </citation>
    <scope>NUCLEOTIDE SEQUENCE [LARGE SCALE GENOMIC DNA]</scope>
    <source>
        <strain evidence="3 4">DSM 23562</strain>
    </source>
</reference>
<dbReference type="InterPro" id="IPR041916">
    <property type="entry name" value="Anti_sigma_zinc_sf"/>
</dbReference>
<sequence>MGISCLLYRNKLAALTSNALPEALAARVERHLRVCPDCLSEWAAQQRMAAALRQATPTAMLPSPNLWERLEAAIEAETAPPAPARFTPRRLAPLGGLALAGAAAAALFIARPQVRVMAPAASALPSLAPQVALAPKPSPSPAPKVSSALELAQQSERLVATNKPAKDPFASKQPDDTAPDLGAEVVRRVRLSRPQPRTLKALPLPEPNLPSRAQKNAVALLEVGMHRVVEESQTEELNRLVAEAERHEPGASQRASCPATDATVNAQHTQGSLFQ</sequence>
<dbReference type="Proteomes" id="UP000520814">
    <property type="component" value="Unassembled WGS sequence"/>
</dbReference>
<evidence type="ECO:0000259" key="2">
    <source>
        <dbReference type="Pfam" id="PF13490"/>
    </source>
</evidence>
<dbReference type="InterPro" id="IPR027383">
    <property type="entry name" value="Znf_put"/>
</dbReference>
<accession>A0A7W9SSK4</accession>
<feature type="region of interest" description="Disordered" evidence="1">
    <location>
        <begin position="160"/>
        <end position="181"/>
    </location>
</feature>
<keyword evidence="4" id="KW-1185">Reference proteome</keyword>
<feature type="compositionally biased region" description="Polar residues" evidence="1">
    <location>
        <begin position="262"/>
        <end position="275"/>
    </location>
</feature>